<organism evidence="2 3">
    <name type="scientific">Spinacia oleracea</name>
    <name type="common">Spinach</name>
    <dbReference type="NCBI Taxonomy" id="3562"/>
    <lineage>
        <taxon>Eukaryota</taxon>
        <taxon>Viridiplantae</taxon>
        <taxon>Streptophyta</taxon>
        <taxon>Embryophyta</taxon>
        <taxon>Tracheophyta</taxon>
        <taxon>Spermatophyta</taxon>
        <taxon>Magnoliopsida</taxon>
        <taxon>eudicotyledons</taxon>
        <taxon>Gunneridae</taxon>
        <taxon>Pentapetalae</taxon>
        <taxon>Caryophyllales</taxon>
        <taxon>Chenopodiaceae</taxon>
        <taxon>Chenopodioideae</taxon>
        <taxon>Anserineae</taxon>
        <taxon>Spinacia</taxon>
    </lineage>
</organism>
<dbReference type="PANTHER" id="PTHR47481:SF42">
    <property type="entry name" value="RHO GTPASE-ACTIVATING PROTEIN GACK-LIKE"/>
    <property type="match status" value="1"/>
</dbReference>
<gene>
    <name evidence="3" type="primary">LOC110791139</name>
</gene>
<dbReference type="Proteomes" id="UP000813463">
    <property type="component" value="Chromosome 5"/>
</dbReference>
<evidence type="ECO:0000313" key="3">
    <source>
        <dbReference type="RefSeq" id="XP_021851586.2"/>
    </source>
</evidence>
<dbReference type="GeneID" id="110791139"/>
<protein>
    <recommendedName>
        <fullName evidence="4">Retrotransposon gag domain-containing protein</fullName>
    </recommendedName>
</protein>
<reference evidence="2" key="1">
    <citation type="journal article" date="2021" name="Nat. Commun.">
        <title>Genomic analyses provide insights into spinach domestication and the genetic basis of agronomic traits.</title>
        <authorList>
            <person name="Cai X."/>
            <person name="Sun X."/>
            <person name="Xu C."/>
            <person name="Sun H."/>
            <person name="Wang X."/>
            <person name="Ge C."/>
            <person name="Zhang Z."/>
            <person name="Wang Q."/>
            <person name="Fei Z."/>
            <person name="Jiao C."/>
            <person name="Wang Q."/>
        </authorList>
    </citation>
    <scope>NUCLEOTIDE SEQUENCE [LARGE SCALE GENOMIC DNA]</scope>
    <source>
        <strain evidence="2">cv. Varoflay</strain>
    </source>
</reference>
<evidence type="ECO:0000313" key="2">
    <source>
        <dbReference type="Proteomes" id="UP000813463"/>
    </source>
</evidence>
<keyword evidence="2" id="KW-1185">Reference proteome</keyword>
<feature type="region of interest" description="Disordered" evidence="1">
    <location>
        <begin position="175"/>
        <end position="243"/>
    </location>
</feature>
<reference evidence="3" key="2">
    <citation type="submission" date="2025-08" db="UniProtKB">
        <authorList>
            <consortium name="RefSeq"/>
        </authorList>
    </citation>
    <scope>IDENTIFICATION</scope>
    <source>
        <tissue evidence="3">Leaf</tissue>
    </source>
</reference>
<sequence>MTETEIAAAKALWARLDDIVRQWIYGTVSNGLLNTIIHQDDTAADAWNRLQQIFQDNQSTRALALDAKFTTTKLADFPNVKAYCPRLKVLSDLLANVGQPVTDERMVLRTLRGLTDEFKTFRTIVQHRTPLPTFDKLRSMLDLEEDSHSDDIAHEPSLENALFVNNNIANNLVNDVQQPNENNNNNRGGNGNRGNNQNQPRHHQQQSNTVAGTWMFPPWTAAWGPQPWPTPACPHPTTGWQPR</sequence>
<proteinExistence type="predicted"/>
<dbReference type="RefSeq" id="XP_021851586.2">
    <property type="nucleotide sequence ID" value="XM_021995894.2"/>
</dbReference>
<dbReference type="Pfam" id="PF14223">
    <property type="entry name" value="Retrotran_gag_2"/>
    <property type="match status" value="1"/>
</dbReference>
<dbReference type="KEGG" id="soe:110791139"/>
<feature type="compositionally biased region" description="Low complexity" evidence="1">
    <location>
        <begin position="175"/>
        <end position="199"/>
    </location>
</feature>
<dbReference type="AlphaFoldDB" id="A0A9R0ILJ8"/>
<evidence type="ECO:0008006" key="4">
    <source>
        <dbReference type="Google" id="ProtNLM"/>
    </source>
</evidence>
<accession>A0A9R0ILJ8</accession>
<dbReference type="PANTHER" id="PTHR47481">
    <property type="match status" value="1"/>
</dbReference>
<evidence type="ECO:0000256" key="1">
    <source>
        <dbReference type="SAM" id="MobiDB-lite"/>
    </source>
</evidence>
<name>A0A9R0ILJ8_SPIOL</name>